<dbReference type="EMBL" id="CAJVQB010008609">
    <property type="protein sequence ID" value="CAG8721113.1"/>
    <property type="molecule type" value="Genomic_DNA"/>
</dbReference>
<name>A0ABN7V2A5_GIGMA</name>
<organism evidence="1 2">
    <name type="scientific">Gigaspora margarita</name>
    <dbReference type="NCBI Taxonomy" id="4874"/>
    <lineage>
        <taxon>Eukaryota</taxon>
        <taxon>Fungi</taxon>
        <taxon>Fungi incertae sedis</taxon>
        <taxon>Mucoromycota</taxon>
        <taxon>Glomeromycotina</taxon>
        <taxon>Glomeromycetes</taxon>
        <taxon>Diversisporales</taxon>
        <taxon>Gigasporaceae</taxon>
        <taxon>Gigaspora</taxon>
    </lineage>
</organism>
<evidence type="ECO:0000313" key="2">
    <source>
        <dbReference type="Proteomes" id="UP000789901"/>
    </source>
</evidence>
<keyword evidence="2" id="KW-1185">Reference proteome</keyword>
<reference evidence="1 2" key="1">
    <citation type="submission" date="2021-06" db="EMBL/GenBank/DDBJ databases">
        <authorList>
            <person name="Kallberg Y."/>
            <person name="Tangrot J."/>
            <person name="Rosling A."/>
        </authorList>
    </citation>
    <scope>NUCLEOTIDE SEQUENCE [LARGE SCALE GENOMIC DNA]</scope>
    <source>
        <strain evidence="1 2">120-4 pot B 10/14</strain>
    </source>
</reference>
<accession>A0ABN7V2A5</accession>
<comment type="caution">
    <text evidence="1">The sequence shown here is derived from an EMBL/GenBank/DDBJ whole genome shotgun (WGS) entry which is preliminary data.</text>
</comment>
<gene>
    <name evidence="1" type="ORF">GMARGA_LOCUS13530</name>
</gene>
<sequence length="121" mass="15030">MDNFEEINLYNLNTKLKSYRIINLYKCRNNDTQLSHFNMYFNELKPENKGHWSKKNYLKYLKVTYNYFNELENYNLFLALKEKLYSRFLEQQYFLKTEEKDRFVSTRKPHVLIIDLYNTQP</sequence>
<dbReference type="Proteomes" id="UP000789901">
    <property type="component" value="Unassembled WGS sequence"/>
</dbReference>
<protein>
    <submittedName>
        <fullName evidence="1">2644_t:CDS:1</fullName>
    </submittedName>
</protein>
<proteinExistence type="predicted"/>
<evidence type="ECO:0000313" key="1">
    <source>
        <dbReference type="EMBL" id="CAG8721113.1"/>
    </source>
</evidence>